<keyword evidence="2" id="KW-0479">Metal-binding</keyword>
<evidence type="ECO:0000256" key="1">
    <source>
        <dbReference type="ARBA" id="ARBA00001968"/>
    </source>
</evidence>
<evidence type="ECO:0000256" key="3">
    <source>
        <dbReference type="SAM" id="Coils"/>
    </source>
</evidence>
<evidence type="ECO:0008006" key="8">
    <source>
        <dbReference type="Google" id="ProtNLM"/>
    </source>
</evidence>
<dbReference type="Pfam" id="PF13359">
    <property type="entry name" value="DDE_Tnp_4"/>
    <property type="match status" value="1"/>
</dbReference>
<keyword evidence="7" id="KW-1185">Reference proteome</keyword>
<dbReference type="Proteomes" id="UP000694523">
    <property type="component" value="Unplaced"/>
</dbReference>
<dbReference type="Pfam" id="PF13613">
    <property type="entry name" value="HTH_Tnp_4"/>
    <property type="match status" value="1"/>
</dbReference>
<feature type="domain" description="Transposase Helix-turn-helix" evidence="5">
    <location>
        <begin position="126"/>
        <end position="176"/>
    </location>
</feature>
<dbReference type="AlphaFoldDB" id="A0A8C6THM2"/>
<dbReference type="PANTHER" id="PTHR23080">
    <property type="entry name" value="THAP DOMAIN PROTEIN"/>
    <property type="match status" value="1"/>
</dbReference>
<keyword evidence="3" id="KW-0175">Coiled coil</keyword>
<feature type="domain" description="DDE Tnp4" evidence="4">
    <location>
        <begin position="206"/>
        <end position="365"/>
    </location>
</feature>
<evidence type="ECO:0000259" key="4">
    <source>
        <dbReference type="Pfam" id="PF13359"/>
    </source>
</evidence>
<evidence type="ECO:0000259" key="5">
    <source>
        <dbReference type="Pfam" id="PF13613"/>
    </source>
</evidence>
<organism evidence="6 7">
    <name type="scientific">Neogobius melanostomus</name>
    <name type="common">round goby</name>
    <dbReference type="NCBI Taxonomy" id="47308"/>
    <lineage>
        <taxon>Eukaryota</taxon>
        <taxon>Metazoa</taxon>
        <taxon>Chordata</taxon>
        <taxon>Craniata</taxon>
        <taxon>Vertebrata</taxon>
        <taxon>Euteleostomi</taxon>
        <taxon>Actinopterygii</taxon>
        <taxon>Neopterygii</taxon>
        <taxon>Teleostei</taxon>
        <taxon>Neoteleostei</taxon>
        <taxon>Acanthomorphata</taxon>
        <taxon>Gobiaria</taxon>
        <taxon>Gobiiformes</taxon>
        <taxon>Gobioidei</taxon>
        <taxon>Gobiidae</taxon>
        <taxon>Benthophilinae</taxon>
        <taxon>Neogobiini</taxon>
        <taxon>Neogobius</taxon>
    </lineage>
</organism>
<comment type="cofactor">
    <cofactor evidence="1">
        <name>a divalent metal cation</name>
        <dbReference type="ChEBI" id="CHEBI:60240"/>
    </cofactor>
</comment>
<reference evidence="6" key="2">
    <citation type="submission" date="2025-09" db="UniProtKB">
        <authorList>
            <consortium name="Ensembl"/>
        </authorList>
    </citation>
    <scope>IDENTIFICATION</scope>
</reference>
<proteinExistence type="predicted"/>
<dbReference type="InterPro" id="IPR027805">
    <property type="entry name" value="Transposase_HTH_dom"/>
</dbReference>
<accession>A0A8C6THM2</accession>
<name>A0A8C6THM2_9GOBI</name>
<protein>
    <recommendedName>
        <fullName evidence="8">DDE Tnp4 domain-containing protein</fullName>
    </recommendedName>
</protein>
<evidence type="ECO:0000256" key="2">
    <source>
        <dbReference type="ARBA" id="ARBA00022723"/>
    </source>
</evidence>
<evidence type="ECO:0000313" key="6">
    <source>
        <dbReference type="Ensembl" id="ENSNMLP00000021695.1"/>
    </source>
</evidence>
<dbReference type="InterPro" id="IPR027806">
    <property type="entry name" value="HARBI1_dom"/>
</dbReference>
<reference evidence="6" key="1">
    <citation type="submission" date="2025-08" db="UniProtKB">
        <authorList>
            <consortium name="Ensembl"/>
        </authorList>
    </citation>
    <scope>IDENTIFICATION</scope>
</reference>
<feature type="coiled-coil region" evidence="3">
    <location>
        <begin position="51"/>
        <end position="78"/>
    </location>
</feature>
<dbReference type="Ensembl" id="ENSNMLT00000024315.1">
    <property type="protein sequence ID" value="ENSNMLP00000021695.1"/>
    <property type="gene ID" value="ENSNMLG00000014060.1"/>
</dbReference>
<evidence type="ECO:0000313" key="7">
    <source>
        <dbReference type="Proteomes" id="UP000694523"/>
    </source>
</evidence>
<dbReference type="GO" id="GO:0046872">
    <property type="term" value="F:metal ion binding"/>
    <property type="evidence" value="ECO:0007669"/>
    <property type="project" value="UniProtKB-KW"/>
</dbReference>
<sequence>MKKLSVENDQHVAVAVPALMDISSSLNCEAQFSEMPCAQTIADQTTVIEELATLRLVHKKVQQELKCLQVENRKLKEQLVGSKFGTVYLRSGDSDKLTSFYTGLPNFRVFLWLVTFLQDSLPMFSSLSQEDTVLLVLIKLKLNLHNFDIANRFKVSKTTVSDVLNRCIPIMADKLKFLIHWPEREDVLRTLPRVFKPWYKNARSIIDCTEIYIDRPGNLTARASTWSNYKHNNTLKYLVSITPVGAISFVSCAFGGRVSDKVVTQRSGYLDLLENGDLVLADRGFLIAEEITSRNCYLAIPSFTKGKTQLTQQQVETSRRMSRVRIHVERAIGRLKVFGILNGQMHLNMVPHCDSILTICSGICNLQPKLVK</sequence>